<organism evidence="3 4">
    <name type="scientific">Terrilactibacillus laevilacticus</name>
    <dbReference type="NCBI Taxonomy" id="1380157"/>
    <lineage>
        <taxon>Bacteria</taxon>
        <taxon>Bacillati</taxon>
        <taxon>Bacillota</taxon>
        <taxon>Bacilli</taxon>
        <taxon>Bacillales</taxon>
        <taxon>Bacillaceae</taxon>
        <taxon>Terrilactibacillus</taxon>
    </lineage>
</organism>
<dbReference type="Pfam" id="PF00534">
    <property type="entry name" value="Glycos_transf_1"/>
    <property type="match status" value="1"/>
</dbReference>
<evidence type="ECO:0000313" key="4">
    <source>
        <dbReference type="Proteomes" id="UP001597458"/>
    </source>
</evidence>
<dbReference type="InterPro" id="IPR001296">
    <property type="entry name" value="Glyco_trans_1"/>
</dbReference>
<reference evidence="4" key="1">
    <citation type="journal article" date="2019" name="Int. J. Syst. Evol. Microbiol.">
        <title>The Global Catalogue of Microorganisms (GCM) 10K type strain sequencing project: providing services to taxonomists for standard genome sequencing and annotation.</title>
        <authorList>
            <consortium name="The Broad Institute Genomics Platform"/>
            <consortium name="The Broad Institute Genome Sequencing Center for Infectious Disease"/>
            <person name="Wu L."/>
            <person name="Ma J."/>
        </authorList>
    </citation>
    <scope>NUCLEOTIDE SEQUENCE [LARGE SCALE GENOMIC DNA]</scope>
    <source>
        <strain evidence="4">TISTR 2241</strain>
    </source>
</reference>
<keyword evidence="1" id="KW-0808">Transferase</keyword>
<comment type="caution">
    <text evidence="3">The sequence shown here is derived from an EMBL/GenBank/DDBJ whole genome shotgun (WGS) entry which is preliminary data.</text>
</comment>
<feature type="domain" description="Glycosyl transferase family 1" evidence="2">
    <location>
        <begin position="186"/>
        <end position="336"/>
    </location>
</feature>
<protein>
    <submittedName>
        <fullName evidence="3">Glycosyltransferase family 4 protein</fullName>
    </submittedName>
</protein>
<dbReference type="Proteomes" id="UP001597458">
    <property type="component" value="Unassembled WGS sequence"/>
</dbReference>
<dbReference type="PANTHER" id="PTHR46401">
    <property type="entry name" value="GLYCOSYLTRANSFERASE WBBK-RELATED"/>
    <property type="match status" value="1"/>
</dbReference>
<dbReference type="CDD" id="cd03809">
    <property type="entry name" value="GT4_MtfB-like"/>
    <property type="match status" value="1"/>
</dbReference>
<keyword evidence="4" id="KW-1185">Reference proteome</keyword>
<dbReference type="RefSeq" id="WP_141189612.1">
    <property type="nucleotide sequence ID" value="NZ_JBHUMR010000007.1"/>
</dbReference>
<evidence type="ECO:0000313" key="3">
    <source>
        <dbReference type="EMBL" id="MFD2616167.1"/>
    </source>
</evidence>
<proteinExistence type="predicted"/>
<sequence length="362" mass="41455">MGLKFYINGRFLTQSITGVQRFAREIILELDKYLNNTDLNIEVLVPHKNNINIRYNNIKIIKCGKLGGHLWEQIELPRYSKDGLLLNLCNTGPIFKRKQFIVIHDAAVYTNPETYSKAFVFIYRMIYKIITKFSLKIFTVSDFSRKEISKYCNISSENIKIISEGKEHILRIESSRSIIDSYDLVTNQYVLAVSSLNPNKNFESILKAIELLSESQIKVVIAGGKNNKVFKELGYSFDENTVIQVGYVSDSELKALYENALCFVFPSFYEGFGLPPLEAMACECPVIVSKTSSLPEVCGEAALYINPRKPTEIAQQIRKILSDHNLRKNLSRNSIKQSEKFTWEKGLKTIINEINNMVMEQK</sequence>
<evidence type="ECO:0000259" key="2">
    <source>
        <dbReference type="Pfam" id="PF00534"/>
    </source>
</evidence>
<accession>A0ABW5PNF3</accession>
<dbReference type="PANTHER" id="PTHR46401:SF2">
    <property type="entry name" value="GLYCOSYLTRANSFERASE WBBK-RELATED"/>
    <property type="match status" value="1"/>
</dbReference>
<dbReference type="EMBL" id="JBHUMR010000007">
    <property type="protein sequence ID" value="MFD2616167.1"/>
    <property type="molecule type" value="Genomic_DNA"/>
</dbReference>
<gene>
    <name evidence="3" type="ORF">ACFSTF_02430</name>
</gene>
<name>A0ABW5PNF3_9BACI</name>
<dbReference type="Gene3D" id="3.40.50.2000">
    <property type="entry name" value="Glycogen Phosphorylase B"/>
    <property type="match status" value="2"/>
</dbReference>
<evidence type="ECO:0000256" key="1">
    <source>
        <dbReference type="ARBA" id="ARBA00022679"/>
    </source>
</evidence>
<dbReference type="SUPFAM" id="SSF53756">
    <property type="entry name" value="UDP-Glycosyltransferase/glycogen phosphorylase"/>
    <property type="match status" value="1"/>
</dbReference>